<dbReference type="PANTHER" id="PTHR46268:SF6">
    <property type="entry name" value="UNIVERSAL STRESS PROTEIN UP12"/>
    <property type="match status" value="1"/>
</dbReference>
<dbReference type="RefSeq" id="WP_161249340.1">
    <property type="nucleotide sequence ID" value="NZ_BMUU01000001.1"/>
</dbReference>
<evidence type="ECO:0000256" key="1">
    <source>
        <dbReference type="ARBA" id="ARBA00008791"/>
    </source>
</evidence>
<dbReference type="InterPro" id="IPR006016">
    <property type="entry name" value="UspA"/>
</dbReference>
<comment type="similarity">
    <text evidence="1">Belongs to the universal stress protein A family.</text>
</comment>
<feature type="domain" description="UspA" evidence="2">
    <location>
        <begin position="3"/>
        <end position="139"/>
    </location>
</feature>
<feature type="domain" description="UspA" evidence="2">
    <location>
        <begin position="162"/>
        <end position="293"/>
    </location>
</feature>
<accession>A0ABQ2ZHB6</accession>
<dbReference type="Proteomes" id="UP000600946">
    <property type="component" value="Unassembled WGS sequence"/>
</dbReference>
<evidence type="ECO:0000313" key="4">
    <source>
        <dbReference type="Proteomes" id="UP000600946"/>
    </source>
</evidence>
<gene>
    <name evidence="3" type="ORF">GCM10010326_03520</name>
</gene>
<sequence length="295" mass="31195">MDKPVIVGVDGSDPSLRALDWATDEAALHGLPLCVVHSQAWGWYEGYGPSLTTDRSALRAYGENLVESAVERVGRRAAAVKAYGELVVEDPAAVLTRLSREAFAVVVGGLGAGGIAGLPLGSVGLAVAARARSPVIVVRGNERHLRRGYGRIAAGVDAPEQVDAPEEAGPVVEFAFGEAEAWGAALVAVHAWRCPARDVADHPDHRGDVERHRVLAQDVLTEALRPITRVAGKVEVRPQVIEGHVRKALLDTALTADLLVVGVRRRKSHLGMQLGPVNHAVLHQAACPVAVIPHA</sequence>
<protein>
    <submittedName>
        <fullName evidence="3">Universal stress protein</fullName>
    </submittedName>
</protein>
<evidence type="ECO:0000259" key="2">
    <source>
        <dbReference type="Pfam" id="PF00582"/>
    </source>
</evidence>
<dbReference type="GeneID" id="96288387"/>
<organism evidence="3 4">
    <name type="scientific">Streptomyces xanthochromogenes</name>
    <dbReference type="NCBI Taxonomy" id="67384"/>
    <lineage>
        <taxon>Bacteria</taxon>
        <taxon>Bacillati</taxon>
        <taxon>Actinomycetota</taxon>
        <taxon>Actinomycetes</taxon>
        <taxon>Kitasatosporales</taxon>
        <taxon>Streptomycetaceae</taxon>
        <taxon>Streptomyces</taxon>
    </lineage>
</organism>
<dbReference type="SUPFAM" id="SSF52402">
    <property type="entry name" value="Adenine nucleotide alpha hydrolases-like"/>
    <property type="match status" value="2"/>
</dbReference>
<reference evidence="4" key="1">
    <citation type="journal article" date="2019" name="Int. J. Syst. Evol. Microbiol.">
        <title>The Global Catalogue of Microorganisms (GCM) 10K type strain sequencing project: providing services to taxonomists for standard genome sequencing and annotation.</title>
        <authorList>
            <consortium name="The Broad Institute Genomics Platform"/>
            <consortium name="The Broad Institute Genome Sequencing Center for Infectious Disease"/>
            <person name="Wu L."/>
            <person name="Ma J."/>
        </authorList>
    </citation>
    <scope>NUCLEOTIDE SEQUENCE [LARGE SCALE GENOMIC DNA]</scope>
    <source>
        <strain evidence="4">JCM 4594</strain>
    </source>
</reference>
<name>A0ABQ2ZHB6_9ACTN</name>
<evidence type="ECO:0000313" key="3">
    <source>
        <dbReference type="EMBL" id="GGY15203.1"/>
    </source>
</evidence>
<dbReference type="Pfam" id="PF00582">
    <property type="entry name" value="Usp"/>
    <property type="match status" value="2"/>
</dbReference>
<dbReference type="InterPro" id="IPR006015">
    <property type="entry name" value="Universal_stress_UspA"/>
</dbReference>
<dbReference type="Gene3D" id="3.40.50.620">
    <property type="entry name" value="HUPs"/>
    <property type="match status" value="2"/>
</dbReference>
<dbReference type="EMBL" id="BMUU01000001">
    <property type="protein sequence ID" value="GGY15203.1"/>
    <property type="molecule type" value="Genomic_DNA"/>
</dbReference>
<comment type="caution">
    <text evidence="3">The sequence shown here is derived from an EMBL/GenBank/DDBJ whole genome shotgun (WGS) entry which is preliminary data.</text>
</comment>
<dbReference type="InterPro" id="IPR014729">
    <property type="entry name" value="Rossmann-like_a/b/a_fold"/>
</dbReference>
<keyword evidence="4" id="KW-1185">Reference proteome</keyword>
<dbReference type="PANTHER" id="PTHR46268">
    <property type="entry name" value="STRESS RESPONSE PROTEIN NHAX"/>
    <property type="match status" value="1"/>
</dbReference>
<proteinExistence type="inferred from homology"/>
<dbReference type="PRINTS" id="PR01438">
    <property type="entry name" value="UNVRSLSTRESS"/>
</dbReference>